<gene>
    <name evidence="1" type="ORF">JJB07_14670</name>
</gene>
<dbReference type="RefSeq" id="WP_201636307.1">
    <property type="nucleotide sequence ID" value="NZ_JAEQNB010000004.1"/>
</dbReference>
<evidence type="ECO:0000313" key="1">
    <source>
        <dbReference type="EMBL" id="MBL0387882.1"/>
    </source>
</evidence>
<comment type="caution">
    <text evidence="1">The sequence shown here is derived from an EMBL/GenBank/DDBJ whole genome shotgun (WGS) entry which is preliminary data.</text>
</comment>
<protein>
    <submittedName>
        <fullName evidence="1">Uncharacterized protein</fullName>
    </submittedName>
</protein>
<keyword evidence="2" id="KW-1185">Reference proteome</keyword>
<name>A0ABS1JC91_9BACL</name>
<dbReference type="EMBL" id="JAEQNB010000004">
    <property type="protein sequence ID" value="MBL0387882.1"/>
    <property type="molecule type" value="Genomic_DNA"/>
</dbReference>
<proteinExistence type="predicted"/>
<accession>A0ABS1JC91</accession>
<sequence length="114" mass="13447">MLTQNQLRLFSSEWRTLFANLESRNYHLSYNSGVIEIRHATAGINMDVELDTERRGRWKMTLYKPFGMLPIIDRKRHDSHMIEMISYWLNRAEQSPLMYSFIRPVIVGVQGVTA</sequence>
<reference evidence="1 2" key="1">
    <citation type="submission" date="2021-01" db="EMBL/GenBank/DDBJ databases">
        <title>Tumebacillus sp. strain ITR2 16S ribosomal RNA gene Genome sequencing and assembly.</title>
        <authorList>
            <person name="Kang M."/>
        </authorList>
    </citation>
    <scope>NUCLEOTIDE SEQUENCE [LARGE SCALE GENOMIC DNA]</scope>
    <source>
        <strain evidence="1 2">ITR2</strain>
    </source>
</reference>
<dbReference type="Proteomes" id="UP000602284">
    <property type="component" value="Unassembled WGS sequence"/>
</dbReference>
<organism evidence="1 2">
    <name type="scientific">Tumebacillus amylolyticus</name>
    <dbReference type="NCBI Taxonomy" id="2801339"/>
    <lineage>
        <taxon>Bacteria</taxon>
        <taxon>Bacillati</taxon>
        <taxon>Bacillota</taxon>
        <taxon>Bacilli</taxon>
        <taxon>Bacillales</taxon>
        <taxon>Alicyclobacillaceae</taxon>
        <taxon>Tumebacillus</taxon>
    </lineage>
</organism>
<evidence type="ECO:0000313" key="2">
    <source>
        <dbReference type="Proteomes" id="UP000602284"/>
    </source>
</evidence>